<keyword evidence="3 5" id="KW-1133">Transmembrane helix</keyword>
<feature type="transmembrane region" description="Helical" evidence="5">
    <location>
        <begin position="118"/>
        <end position="142"/>
    </location>
</feature>
<dbReference type="AlphaFoldDB" id="A0ABD3R082"/>
<dbReference type="GO" id="GO:0016020">
    <property type="term" value="C:membrane"/>
    <property type="evidence" value="ECO:0007669"/>
    <property type="project" value="UniProtKB-SubCell"/>
</dbReference>
<keyword evidence="2 5" id="KW-0812">Transmembrane</keyword>
<sequence>MSVPIHLLPLSGVFSLAAALLYTATLARTTSTLDGPAKTTADCAPIAYVAVASMLLYYIFLFYQSATAFMEFSKAQRSYGEKKSDGQEKPNLSKIKYGSDNYNVHVMNRTVANYSEQIVPFLVSLFLCATFASVGKASKYGWMWVFFRSYYPVVFQKPFPSLFLSTMPAYVCVWKMLAEVVLAVARM</sequence>
<comment type="caution">
    <text evidence="6">The sequence shown here is derived from an EMBL/GenBank/DDBJ whole genome shotgun (WGS) entry which is preliminary data.</text>
</comment>
<organism evidence="6 7">
    <name type="scientific">Cyclotella cryptica</name>
    <dbReference type="NCBI Taxonomy" id="29204"/>
    <lineage>
        <taxon>Eukaryota</taxon>
        <taxon>Sar</taxon>
        <taxon>Stramenopiles</taxon>
        <taxon>Ochrophyta</taxon>
        <taxon>Bacillariophyta</taxon>
        <taxon>Coscinodiscophyceae</taxon>
        <taxon>Thalassiosirophycidae</taxon>
        <taxon>Stephanodiscales</taxon>
        <taxon>Stephanodiscaceae</taxon>
        <taxon>Cyclotella</taxon>
    </lineage>
</organism>
<comment type="subcellular location">
    <subcellularLocation>
        <location evidence="1">Membrane</location>
    </subcellularLocation>
</comment>
<dbReference type="InterPro" id="IPR023352">
    <property type="entry name" value="MAPEG-like_dom_sf"/>
</dbReference>
<dbReference type="EMBL" id="JABMIG020000001">
    <property type="protein sequence ID" value="KAL3805878.1"/>
    <property type="molecule type" value="Genomic_DNA"/>
</dbReference>
<evidence type="ECO:0008006" key="8">
    <source>
        <dbReference type="Google" id="ProtNLM"/>
    </source>
</evidence>
<dbReference type="InterPro" id="IPR001129">
    <property type="entry name" value="Membr-assoc_MAPEG"/>
</dbReference>
<feature type="transmembrane region" description="Helical" evidence="5">
    <location>
        <begin position="162"/>
        <end position="185"/>
    </location>
</feature>
<keyword evidence="4 5" id="KW-0472">Membrane</keyword>
<accession>A0ABD3R082</accession>
<evidence type="ECO:0000256" key="1">
    <source>
        <dbReference type="ARBA" id="ARBA00004370"/>
    </source>
</evidence>
<dbReference type="Proteomes" id="UP001516023">
    <property type="component" value="Unassembled WGS sequence"/>
</dbReference>
<keyword evidence="7" id="KW-1185">Reference proteome</keyword>
<dbReference type="Gene3D" id="1.20.120.550">
    <property type="entry name" value="Membrane associated eicosanoid/glutathione metabolism-like domain"/>
    <property type="match status" value="1"/>
</dbReference>
<evidence type="ECO:0000313" key="6">
    <source>
        <dbReference type="EMBL" id="KAL3805878.1"/>
    </source>
</evidence>
<reference evidence="6 7" key="1">
    <citation type="journal article" date="2020" name="G3 (Bethesda)">
        <title>Improved Reference Genome for Cyclotella cryptica CCMP332, a Model for Cell Wall Morphogenesis, Salinity Adaptation, and Lipid Production in Diatoms (Bacillariophyta).</title>
        <authorList>
            <person name="Roberts W.R."/>
            <person name="Downey K.M."/>
            <person name="Ruck E.C."/>
            <person name="Traller J.C."/>
            <person name="Alverson A.J."/>
        </authorList>
    </citation>
    <scope>NUCLEOTIDE SEQUENCE [LARGE SCALE GENOMIC DNA]</scope>
    <source>
        <strain evidence="6 7">CCMP332</strain>
    </source>
</reference>
<name>A0ABD3R082_9STRA</name>
<evidence type="ECO:0000256" key="2">
    <source>
        <dbReference type="ARBA" id="ARBA00022692"/>
    </source>
</evidence>
<protein>
    <recommendedName>
        <fullName evidence="8">MAPEG family protein</fullName>
    </recommendedName>
</protein>
<evidence type="ECO:0000256" key="5">
    <source>
        <dbReference type="SAM" id="Phobius"/>
    </source>
</evidence>
<proteinExistence type="predicted"/>
<gene>
    <name evidence="6" type="ORF">HJC23_007839</name>
</gene>
<dbReference type="Pfam" id="PF01124">
    <property type="entry name" value="MAPEG"/>
    <property type="match status" value="1"/>
</dbReference>
<evidence type="ECO:0000313" key="7">
    <source>
        <dbReference type="Proteomes" id="UP001516023"/>
    </source>
</evidence>
<evidence type="ECO:0000256" key="3">
    <source>
        <dbReference type="ARBA" id="ARBA00022989"/>
    </source>
</evidence>
<dbReference type="SUPFAM" id="SSF161084">
    <property type="entry name" value="MAPEG domain-like"/>
    <property type="match status" value="1"/>
</dbReference>
<evidence type="ECO:0000256" key="4">
    <source>
        <dbReference type="ARBA" id="ARBA00023136"/>
    </source>
</evidence>
<feature type="transmembrane region" description="Helical" evidence="5">
    <location>
        <begin position="45"/>
        <end position="63"/>
    </location>
</feature>